<accession>A0AAE1LA81</accession>
<feature type="non-terminal residue" evidence="1">
    <location>
        <position position="1"/>
    </location>
</feature>
<dbReference type="AlphaFoldDB" id="A0AAE1LA81"/>
<dbReference type="GO" id="GO:0016787">
    <property type="term" value="F:hydrolase activity"/>
    <property type="evidence" value="ECO:0007669"/>
    <property type="project" value="UniProtKB-KW"/>
</dbReference>
<evidence type="ECO:0000313" key="1">
    <source>
        <dbReference type="EMBL" id="KAK3911329.1"/>
    </source>
</evidence>
<reference evidence="1" key="2">
    <citation type="journal article" date="2023" name="BMC Genomics">
        <title>Pest status, molecular evolution, and epigenetic factors derived from the genome assembly of Frankliniella fusca, a thysanopteran phytovirus vector.</title>
        <authorList>
            <person name="Catto M.A."/>
            <person name="Labadie P.E."/>
            <person name="Jacobson A.L."/>
            <person name="Kennedy G.G."/>
            <person name="Srinivasan R."/>
            <person name="Hunt B.G."/>
        </authorList>
    </citation>
    <scope>NUCLEOTIDE SEQUENCE</scope>
    <source>
        <strain evidence="1">PL_HMW_Pooled</strain>
    </source>
</reference>
<sequence length="90" mass="9729">MQGLHATACPELARRWPSHLDRRQSAIGKFSVSPLLVPGCFGPYLRSVWSPKVARRLPGSCPKLPGSCSIGCPEFPGPCPAVARFLFLVP</sequence>
<comment type="caution">
    <text evidence="1">The sequence shown here is derived from an EMBL/GenBank/DDBJ whole genome shotgun (WGS) entry which is preliminary data.</text>
</comment>
<protein>
    <submittedName>
        <fullName evidence="1">Hydrolase R7</fullName>
    </submittedName>
</protein>
<dbReference type="EMBL" id="JAHWGI010000256">
    <property type="protein sequence ID" value="KAK3911329.1"/>
    <property type="molecule type" value="Genomic_DNA"/>
</dbReference>
<proteinExistence type="predicted"/>
<reference evidence="1" key="1">
    <citation type="submission" date="2021-07" db="EMBL/GenBank/DDBJ databases">
        <authorList>
            <person name="Catto M.A."/>
            <person name="Jacobson A."/>
            <person name="Kennedy G."/>
            <person name="Labadie P."/>
            <person name="Hunt B.G."/>
            <person name="Srinivasan R."/>
        </authorList>
    </citation>
    <scope>NUCLEOTIDE SEQUENCE</scope>
    <source>
        <strain evidence="1">PL_HMW_Pooled</strain>
        <tissue evidence="1">Head</tissue>
    </source>
</reference>
<keyword evidence="2" id="KW-1185">Reference proteome</keyword>
<keyword evidence="1" id="KW-0378">Hydrolase</keyword>
<organism evidence="1 2">
    <name type="scientific">Frankliniella fusca</name>
    <dbReference type="NCBI Taxonomy" id="407009"/>
    <lineage>
        <taxon>Eukaryota</taxon>
        <taxon>Metazoa</taxon>
        <taxon>Ecdysozoa</taxon>
        <taxon>Arthropoda</taxon>
        <taxon>Hexapoda</taxon>
        <taxon>Insecta</taxon>
        <taxon>Pterygota</taxon>
        <taxon>Neoptera</taxon>
        <taxon>Paraneoptera</taxon>
        <taxon>Thysanoptera</taxon>
        <taxon>Terebrantia</taxon>
        <taxon>Thripoidea</taxon>
        <taxon>Thripidae</taxon>
        <taxon>Frankliniella</taxon>
    </lineage>
</organism>
<name>A0AAE1LA81_9NEOP</name>
<evidence type="ECO:0000313" key="2">
    <source>
        <dbReference type="Proteomes" id="UP001219518"/>
    </source>
</evidence>
<gene>
    <name evidence="1" type="ORF">KUF71_021110</name>
</gene>
<dbReference type="Proteomes" id="UP001219518">
    <property type="component" value="Unassembled WGS sequence"/>
</dbReference>